<dbReference type="InterPro" id="IPR009097">
    <property type="entry name" value="Cyclic_Pdiesterase"/>
</dbReference>
<dbReference type="Gene3D" id="3.90.1140.10">
    <property type="entry name" value="Cyclic phosphodiesterase"/>
    <property type="match status" value="1"/>
</dbReference>
<dbReference type="EMBL" id="PFXB01000101">
    <property type="protein sequence ID" value="PJA37375.1"/>
    <property type="molecule type" value="Genomic_DNA"/>
</dbReference>
<name>A0A2M7WWD6_UNCKA</name>
<dbReference type="Proteomes" id="UP000230538">
    <property type="component" value="Unassembled WGS sequence"/>
</dbReference>
<evidence type="ECO:0000313" key="2">
    <source>
        <dbReference type="EMBL" id="PJA37375.1"/>
    </source>
</evidence>
<sequence>MSPGFINVYPSWKKVRVLVLEYGAPSDSAVFKKRIEEALSEIGFQAEDRLIPHLALARAKGPPSQIFNLISSAAKLSLEETTRFKVGKIDLYRSFLTPQGSV</sequence>
<dbReference type="AlphaFoldDB" id="A0A2M7WWD6"/>
<evidence type="ECO:0000259" key="1">
    <source>
        <dbReference type="Pfam" id="PF02834"/>
    </source>
</evidence>
<protein>
    <recommendedName>
        <fullName evidence="1">Phosphoesterase HXTX domain-containing protein</fullName>
    </recommendedName>
</protein>
<evidence type="ECO:0000313" key="3">
    <source>
        <dbReference type="Proteomes" id="UP000230538"/>
    </source>
</evidence>
<dbReference type="InterPro" id="IPR014051">
    <property type="entry name" value="Phosphoesterase_HXTX"/>
</dbReference>
<comment type="caution">
    <text evidence="2">The sequence shown here is derived from an EMBL/GenBank/DDBJ whole genome shotgun (WGS) entry which is preliminary data.</text>
</comment>
<accession>A0A2M7WWD6</accession>
<reference evidence="3" key="1">
    <citation type="submission" date="2017-09" db="EMBL/GenBank/DDBJ databases">
        <title>Depth-based differentiation of microbial function through sediment-hosted aquifers and enrichment of novel symbionts in the deep terrestrial subsurface.</title>
        <authorList>
            <person name="Probst A.J."/>
            <person name="Ladd B."/>
            <person name="Jarett J.K."/>
            <person name="Geller-Mcgrath D.E."/>
            <person name="Sieber C.M.K."/>
            <person name="Emerson J.B."/>
            <person name="Anantharaman K."/>
            <person name="Thomas B.C."/>
            <person name="Malmstrom R."/>
            <person name="Stieglmeier M."/>
            <person name="Klingl A."/>
            <person name="Woyke T."/>
            <person name="Ryan C.M."/>
            <person name="Banfield J.F."/>
        </authorList>
    </citation>
    <scope>NUCLEOTIDE SEQUENCE [LARGE SCALE GENOMIC DNA]</scope>
</reference>
<dbReference type="SUPFAM" id="SSF55144">
    <property type="entry name" value="LigT-like"/>
    <property type="match status" value="1"/>
</dbReference>
<feature type="domain" description="Phosphoesterase HXTX" evidence="1">
    <location>
        <begin position="30"/>
        <end position="100"/>
    </location>
</feature>
<gene>
    <name evidence="2" type="ORF">CO181_03745</name>
</gene>
<dbReference type="Pfam" id="PF02834">
    <property type="entry name" value="LigT_PEase"/>
    <property type="match status" value="1"/>
</dbReference>
<organism evidence="2 3">
    <name type="scientific">candidate division WWE3 bacterium CG_4_9_14_3_um_filter_43_9</name>
    <dbReference type="NCBI Taxonomy" id="1975082"/>
    <lineage>
        <taxon>Bacteria</taxon>
        <taxon>Katanobacteria</taxon>
    </lineage>
</organism>
<proteinExistence type="predicted"/>